<evidence type="ECO:0000313" key="1">
    <source>
        <dbReference type="EMBL" id="OZF76409.1"/>
    </source>
</evidence>
<dbReference type="OMA" id="QFQNAKD"/>
<dbReference type="OrthoDB" id="5813557at2759"/>
<dbReference type="CTD" id="9823282"/>
<organism evidence="1 2">
    <name type="scientific">Caenorhabditis remanei</name>
    <name type="common">Caenorhabditis vulgaris</name>
    <dbReference type="NCBI Taxonomy" id="31234"/>
    <lineage>
        <taxon>Eukaryota</taxon>
        <taxon>Metazoa</taxon>
        <taxon>Ecdysozoa</taxon>
        <taxon>Nematoda</taxon>
        <taxon>Chromadorea</taxon>
        <taxon>Rhabditida</taxon>
        <taxon>Rhabditina</taxon>
        <taxon>Rhabditomorpha</taxon>
        <taxon>Rhabditoidea</taxon>
        <taxon>Rhabditidae</taxon>
        <taxon>Peloderinae</taxon>
        <taxon>Caenorhabditis</taxon>
    </lineage>
</organism>
<dbReference type="KEGG" id="crq:GCK72_013344"/>
<name>A0A260YTD1_CAERE</name>
<dbReference type="eggNOG" id="ENOG502T0X1">
    <property type="taxonomic scope" value="Eukaryota"/>
</dbReference>
<reference evidence="1" key="1">
    <citation type="submission" date="2017-08" db="EMBL/GenBank/DDBJ databases">
        <authorList>
            <person name="de Groot N.N."/>
        </authorList>
    </citation>
    <scope>NUCLEOTIDE SEQUENCE [LARGE SCALE GENOMIC DNA]</scope>
    <source>
        <strain evidence="1">PX439</strain>
    </source>
</reference>
<dbReference type="EMBL" id="NMWX01000806">
    <property type="protein sequence ID" value="OZF76409.1"/>
    <property type="molecule type" value="Genomic_DNA"/>
</dbReference>
<dbReference type="HOGENOM" id="CLU_136972_0_0_1"/>
<sequence length="172" mass="19089">MEMAIQSVVMFVKVSAVLVLLAVSAHAGFFDDIQGVSSDVGNFFSNQFQNAKDLFSNNQSELDKNVERVKELLTGLKEKVKSLEPLANDAQKETLKKVDEYLAKVTEFQSEVKEEGAAKFEENKGKWQQMVTDIFDKGGLNNVVKLLGLQNSAPSSFISAALAPIFYMIFVR</sequence>
<dbReference type="PIRSF" id="PIRSF027779">
    <property type="entry name" value="UCP207779"/>
    <property type="match status" value="1"/>
</dbReference>
<comment type="caution">
    <text evidence="1">The sequence shown here is derived from an EMBL/GenBank/DDBJ whole genome shotgun (WGS) entry which is preliminary data.</text>
</comment>
<evidence type="ECO:0000313" key="2">
    <source>
        <dbReference type="Proteomes" id="UP000216624"/>
    </source>
</evidence>
<accession>A0A260YTD1</accession>
<gene>
    <name evidence="1" type="ORF">FL82_20034</name>
</gene>
<protein>
    <submittedName>
        <fullName evidence="1">Uncharacterized protein</fullName>
    </submittedName>
</protein>
<proteinExistence type="predicted"/>
<dbReference type="Proteomes" id="UP000216624">
    <property type="component" value="Unassembled WGS sequence"/>
</dbReference>
<feature type="non-terminal residue" evidence="1">
    <location>
        <position position="1"/>
    </location>
</feature>
<dbReference type="InterPro" id="IPR016859">
    <property type="entry name" value="UCP207779"/>
</dbReference>
<keyword evidence="2" id="KW-1185">Reference proteome</keyword>